<gene>
    <name evidence="2" type="ORF">SAMN04487894_114107</name>
</gene>
<feature type="domain" description="N-sulphoglucosamine sulphohydrolase C-terminal" evidence="1">
    <location>
        <begin position="1"/>
        <end position="70"/>
    </location>
</feature>
<protein>
    <recommendedName>
        <fullName evidence="1">N-sulphoglucosamine sulphohydrolase C-terminal domain-containing protein</fullName>
    </recommendedName>
</protein>
<sequence>MYYHYYENGEHSVSPHFGIKTKRYKLIRFYKRVESWELFDLQKDPRELNNIYPTARGQKLAGELKKTIGRADRKI</sequence>
<dbReference type="Pfam" id="PF16347">
    <property type="entry name" value="SGSH_C"/>
    <property type="match status" value="1"/>
</dbReference>
<dbReference type="EMBL" id="FMZO01000014">
    <property type="protein sequence ID" value="SDD84366.1"/>
    <property type="molecule type" value="Genomic_DNA"/>
</dbReference>
<reference evidence="3" key="1">
    <citation type="submission" date="2016-10" db="EMBL/GenBank/DDBJ databases">
        <authorList>
            <person name="Varghese N."/>
            <person name="Submissions S."/>
        </authorList>
    </citation>
    <scope>NUCLEOTIDE SEQUENCE [LARGE SCALE GENOMIC DNA]</scope>
    <source>
        <strain evidence="3">DSM 25811 / CCM 8410 / LMG 26954 / E90</strain>
    </source>
</reference>
<keyword evidence="3" id="KW-1185">Reference proteome</keyword>
<organism evidence="2 3">
    <name type="scientific">Niabella drilacis (strain DSM 25811 / CCM 8410 / CCUG 62505 / LMG 26954 / E90)</name>
    <dbReference type="NCBI Taxonomy" id="1285928"/>
    <lineage>
        <taxon>Bacteria</taxon>
        <taxon>Pseudomonadati</taxon>
        <taxon>Bacteroidota</taxon>
        <taxon>Chitinophagia</taxon>
        <taxon>Chitinophagales</taxon>
        <taxon>Chitinophagaceae</taxon>
        <taxon>Niabella</taxon>
    </lineage>
</organism>
<dbReference type="RefSeq" id="WP_245729314.1">
    <property type="nucleotide sequence ID" value="NZ_FMZO01000014.1"/>
</dbReference>
<dbReference type="InterPro" id="IPR032506">
    <property type="entry name" value="SGSH_C"/>
</dbReference>
<evidence type="ECO:0000313" key="3">
    <source>
        <dbReference type="Proteomes" id="UP000198757"/>
    </source>
</evidence>
<dbReference type="Proteomes" id="UP000198757">
    <property type="component" value="Unassembled WGS sequence"/>
</dbReference>
<dbReference type="STRING" id="1285928.SAMN04487894_114107"/>
<proteinExistence type="predicted"/>
<dbReference type="SUPFAM" id="SSF53649">
    <property type="entry name" value="Alkaline phosphatase-like"/>
    <property type="match status" value="1"/>
</dbReference>
<name>A0A1G6Y434_NIADE</name>
<evidence type="ECO:0000259" key="1">
    <source>
        <dbReference type="Pfam" id="PF16347"/>
    </source>
</evidence>
<dbReference type="InterPro" id="IPR017850">
    <property type="entry name" value="Alkaline_phosphatase_core_sf"/>
</dbReference>
<accession>A0A1G6Y434</accession>
<dbReference type="AlphaFoldDB" id="A0A1G6Y434"/>
<dbReference type="Gene3D" id="3.40.720.10">
    <property type="entry name" value="Alkaline Phosphatase, subunit A"/>
    <property type="match status" value="1"/>
</dbReference>
<evidence type="ECO:0000313" key="2">
    <source>
        <dbReference type="EMBL" id="SDD84366.1"/>
    </source>
</evidence>